<dbReference type="WBParaSite" id="ALUE_0000212401-mRNA-1">
    <property type="protein sequence ID" value="ALUE_0000212401-mRNA-1"/>
    <property type="gene ID" value="ALUE_0000212401"/>
</dbReference>
<reference evidence="17" key="1">
    <citation type="submission" date="2017-02" db="UniProtKB">
        <authorList>
            <consortium name="WormBaseParasite"/>
        </authorList>
    </citation>
    <scope>IDENTIFICATION</scope>
</reference>
<protein>
    <submittedName>
        <fullName evidence="17">EGF-like domain-containing protein</fullName>
    </submittedName>
</protein>
<keyword evidence="16" id="KW-1185">Reference proteome</keyword>
<evidence type="ECO:0000313" key="16">
    <source>
        <dbReference type="Proteomes" id="UP000036681"/>
    </source>
</evidence>
<keyword evidence="12 14" id="KW-1015">Disulfide bond</keyword>
<dbReference type="FunFam" id="2.10.25.10:FF:000565">
    <property type="entry name" value="Predicted protein"/>
    <property type="match status" value="1"/>
</dbReference>
<dbReference type="PROSITE" id="PS01186">
    <property type="entry name" value="EGF_2"/>
    <property type="match status" value="1"/>
</dbReference>
<evidence type="ECO:0000256" key="10">
    <source>
        <dbReference type="ARBA" id="ARBA00022989"/>
    </source>
</evidence>
<dbReference type="GO" id="GO:0003002">
    <property type="term" value="P:regionalization"/>
    <property type="evidence" value="ECO:0007669"/>
    <property type="project" value="UniProtKB-ARBA"/>
</dbReference>
<accession>A0A0M3HKS9</accession>
<evidence type="ECO:0000259" key="15">
    <source>
        <dbReference type="PROSITE" id="PS50026"/>
    </source>
</evidence>
<evidence type="ECO:0000256" key="9">
    <source>
        <dbReference type="ARBA" id="ARBA00022782"/>
    </source>
</evidence>
<dbReference type="GO" id="GO:0060255">
    <property type="term" value="P:regulation of macromolecule metabolic process"/>
    <property type="evidence" value="ECO:0007669"/>
    <property type="project" value="UniProtKB-ARBA"/>
</dbReference>
<evidence type="ECO:0000256" key="1">
    <source>
        <dbReference type="ARBA" id="ARBA00004247"/>
    </source>
</evidence>
<name>A0A0M3HKS9_ASCLU</name>
<dbReference type="Pfam" id="PF00008">
    <property type="entry name" value="EGF"/>
    <property type="match status" value="2"/>
</dbReference>
<dbReference type="PROSITE" id="PS00022">
    <property type="entry name" value="EGF_1"/>
    <property type="match status" value="2"/>
</dbReference>
<evidence type="ECO:0000256" key="14">
    <source>
        <dbReference type="PROSITE-ProRule" id="PRU00076"/>
    </source>
</evidence>
<dbReference type="InterPro" id="IPR001881">
    <property type="entry name" value="EGF-like_Ca-bd_dom"/>
</dbReference>
<dbReference type="GO" id="GO:0030182">
    <property type="term" value="P:neuron differentiation"/>
    <property type="evidence" value="ECO:0007669"/>
    <property type="project" value="UniProtKB-ARBA"/>
</dbReference>
<organism evidence="16 17">
    <name type="scientific">Ascaris lumbricoides</name>
    <name type="common">Giant roundworm</name>
    <dbReference type="NCBI Taxonomy" id="6252"/>
    <lineage>
        <taxon>Eukaryota</taxon>
        <taxon>Metazoa</taxon>
        <taxon>Ecdysozoa</taxon>
        <taxon>Nematoda</taxon>
        <taxon>Chromadorea</taxon>
        <taxon>Rhabditida</taxon>
        <taxon>Spirurina</taxon>
        <taxon>Ascaridomorpha</taxon>
        <taxon>Ascaridoidea</taxon>
        <taxon>Ascarididae</taxon>
        <taxon>Ascaris</taxon>
    </lineage>
</organism>
<evidence type="ECO:0000256" key="4">
    <source>
        <dbReference type="ARBA" id="ARBA00022536"/>
    </source>
</evidence>
<keyword evidence="10" id="KW-1133">Transmembrane helix</keyword>
<proteinExistence type="predicted"/>
<dbReference type="InterPro" id="IPR051022">
    <property type="entry name" value="Notch_Cell-Fate_Det"/>
</dbReference>
<keyword evidence="8" id="KW-0677">Repeat</keyword>
<feature type="disulfide bond" evidence="14">
    <location>
        <begin position="72"/>
        <end position="81"/>
    </location>
</feature>
<dbReference type="GO" id="GO:0048468">
    <property type="term" value="P:cell development"/>
    <property type="evidence" value="ECO:0007669"/>
    <property type="project" value="UniProtKB-ARBA"/>
</dbReference>
<dbReference type="GO" id="GO:0005509">
    <property type="term" value="F:calcium ion binding"/>
    <property type="evidence" value="ECO:0007669"/>
    <property type="project" value="InterPro"/>
</dbReference>
<keyword evidence="5" id="KW-0597">Phosphoprotein</keyword>
<dbReference type="GO" id="GO:0048592">
    <property type="term" value="P:eye morphogenesis"/>
    <property type="evidence" value="ECO:0007669"/>
    <property type="project" value="UniProtKB-ARBA"/>
</dbReference>
<dbReference type="SMART" id="SM00181">
    <property type="entry name" value="EGF"/>
    <property type="match status" value="2"/>
</dbReference>
<keyword evidence="4 14" id="KW-0245">EGF-like domain</keyword>
<dbReference type="InterPro" id="IPR000152">
    <property type="entry name" value="EGF-type_Asp/Asn_hydroxyl_site"/>
</dbReference>
<feature type="domain" description="EGF-like" evidence="15">
    <location>
        <begin position="7"/>
        <end position="44"/>
    </location>
</feature>
<dbReference type="PROSITE" id="PS00010">
    <property type="entry name" value="ASX_HYDROXYL"/>
    <property type="match status" value="1"/>
</dbReference>
<dbReference type="FunFam" id="2.10.25.10:FF:000173">
    <property type="entry name" value="Neurogenic locus notch protein 2"/>
    <property type="match status" value="1"/>
</dbReference>
<dbReference type="GO" id="GO:0016324">
    <property type="term" value="C:apical plasma membrane"/>
    <property type="evidence" value="ECO:0007669"/>
    <property type="project" value="UniProtKB-SubCell"/>
</dbReference>
<comment type="caution">
    <text evidence="14">Lacks conserved residue(s) required for the propagation of feature annotation.</text>
</comment>
<dbReference type="PANTHER" id="PTHR24049">
    <property type="entry name" value="CRUMBS FAMILY MEMBER"/>
    <property type="match status" value="1"/>
</dbReference>
<dbReference type="AlphaFoldDB" id="A0A0M3HKS9"/>
<dbReference type="SUPFAM" id="SSF57196">
    <property type="entry name" value="EGF/Laminin"/>
    <property type="match status" value="2"/>
</dbReference>
<keyword evidence="6" id="KW-0812">Transmembrane</keyword>
<evidence type="ECO:0000256" key="2">
    <source>
        <dbReference type="ARBA" id="ARBA00022473"/>
    </source>
</evidence>
<keyword evidence="7" id="KW-0732">Signal</keyword>
<dbReference type="Proteomes" id="UP000036681">
    <property type="component" value="Unplaced"/>
</dbReference>
<evidence type="ECO:0000256" key="11">
    <source>
        <dbReference type="ARBA" id="ARBA00023136"/>
    </source>
</evidence>
<feature type="disulfide bond" evidence="14">
    <location>
        <begin position="34"/>
        <end position="43"/>
    </location>
</feature>
<dbReference type="CDD" id="cd00054">
    <property type="entry name" value="EGF_CA"/>
    <property type="match status" value="2"/>
</dbReference>
<sequence>MDCDAIGKAPCSANPCGNEGTCLPTGEHSFSCVCSPRYTGQMCEVDLTPCVSRPCPPGVQCVNLHNDFYCSCPHGFTGKTCQLRGQLCIIFLSKAYKIS</sequence>
<keyword evidence="11" id="KW-0472">Membrane</keyword>
<keyword evidence="9" id="KW-0221">Differentiation</keyword>
<evidence type="ECO:0000313" key="17">
    <source>
        <dbReference type="WBParaSite" id="ALUE_0000212401-mRNA-1"/>
    </source>
</evidence>
<dbReference type="PROSITE" id="PS50026">
    <property type="entry name" value="EGF_3"/>
    <property type="match status" value="2"/>
</dbReference>
<dbReference type="GO" id="GO:0051093">
    <property type="term" value="P:negative regulation of developmental process"/>
    <property type="evidence" value="ECO:0007669"/>
    <property type="project" value="UniProtKB-ARBA"/>
</dbReference>
<evidence type="ECO:0000256" key="13">
    <source>
        <dbReference type="ARBA" id="ARBA00023180"/>
    </source>
</evidence>
<evidence type="ECO:0000256" key="5">
    <source>
        <dbReference type="ARBA" id="ARBA00022553"/>
    </source>
</evidence>
<dbReference type="GO" id="GO:0009967">
    <property type="term" value="P:positive regulation of signal transduction"/>
    <property type="evidence" value="ECO:0007669"/>
    <property type="project" value="UniProtKB-ARBA"/>
</dbReference>
<dbReference type="Gene3D" id="2.10.25.10">
    <property type="entry name" value="Laminin"/>
    <property type="match status" value="2"/>
</dbReference>
<dbReference type="GO" id="GO:0008593">
    <property type="term" value="P:regulation of Notch signaling pathway"/>
    <property type="evidence" value="ECO:0007669"/>
    <property type="project" value="UniProtKB-ARBA"/>
</dbReference>
<evidence type="ECO:0000256" key="7">
    <source>
        <dbReference type="ARBA" id="ARBA00022729"/>
    </source>
</evidence>
<evidence type="ECO:0000256" key="6">
    <source>
        <dbReference type="ARBA" id="ARBA00022692"/>
    </source>
</evidence>
<evidence type="ECO:0000256" key="8">
    <source>
        <dbReference type="ARBA" id="ARBA00022737"/>
    </source>
</evidence>
<dbReference type="GO" id="GO:0051241">
    <property type="term" value="P:negative regulation of multicellular organismal process"/>
    <property type="evidence" value="ECO:0007669"/>
    <property type="project" value="UniProtKB-ARBA"/>
</dbReference>
<evidence type="ECO:0000256" key="12">
    <source>
        <dbReference type="ARBA" id="ARBA00023157"/>
    </source>
</evidence>
<dbReference type="SMART" id="SM00179">
    <property type="entry name" value="EGF_CA"/>
    <property type="match status" value="2"/>
</dbReference>
<comment type="subcellular location">
    <subcellularLocation>
        <location evidence="1">Apical cell membrane</location>
        <topology evidence="1">Single-pass type I membrane protein</topology>
    </subcellularLocation>
</comment>
<keyword evidence="2" id="KW-0217">Developmental protein</keyword>
<keyword evidence="3" id="KW-1003">Cell membrane</keyword>
<evidence type="ECO:0000256" key="3">
    <source>
        <dbReference type="ARBA" id="ARBA00022475"/>
    </source>
</evidence>
<feature type="domain" description="EGF-like" evidence="15">
    <location>
        <begin position="46"/>
        <end position="82"/>
    </location>
</feature>
<dbReference type="InterPro" id="IPR000742">
    <property type="entry name" value="EGF"/>
</dbReference>
<keyword evidence="13" id="KW-0325">Glycoprotein</keyword>
<dbReference type="GO" id="GO:0080090">
    <property type="term" value="P:regulation of primary metabolic process"/>
    <property type="evidence" value="ECO:0007669"/>
    <property type="project" value="UniProtKB-ARBA"/>
</dbReference>